<proteinExistence type="predicted"/>
<dbReference type="AlphaFoldDB" id="A0A8X7ZB19"/>
<dbReference type="PANTHER" id="PTHR33913:SF1">
    <property type="entry name" value="DRBM DOMAIN-CONTAINING PROTEIN"/>
    <property type="match status" value="1"/>
</dbReference>
<evidence type="ECO:0000313" key="5">
    <source>
        <dbReference type="Proteomes" id="UP000886885"/>
    </source>
</evidence>
<protein>
    <recommendedName>
        <fullName evidence="6">DRBM domain-containing protein</fullName>
    </recommendedName>
</protein>
<reference evidence="4" key="1">
    <citation type="journal article" date="2020" name="bioRxiv">
        <title>Hybrid origin of Populus tomentosa Carr. identified through genome sequencing and phylogenomic analysis.</title>
        <authorList>
            <person name="An X."/>
            <person name="Gao K."/>
            <person name="Chen Z."/>
            <person name="Li J."/>
            <person name="Yang X."/>
            <person name="Yang X."/>
            <person name="Zhou J."/>
            <person name="Guo T."/>
            <person name="Zhao T."/>
            <person name="Huang S."/>
            <person name="Miao D."/>
            <person name="Khan W.U."/>
            <person name="Rao P."/>
            <person name="Ye M."/>
            <person name="Lei B."/>
            <person name="Liao W."/>
            <person name="Wang J."/>
            <person name="Ji L."/>
            <person name="Li Y."/>
            <person name="Guo B."/>
            <person name="Mustafa N.S."/>
            <person name="Li S."/>
            <person name="Yun Q."/>
            <person name="Keller S.R."/>
            <person name="Mao J."/>
            <person name="Zhang R."/>
            <person name="Strauss S.H."/>
        </authorList>
    </citation>
    <scope>NUCLEOTIDE SEQUENCE</scope>
    <source>
        <strain evidence="4">GM15</strain>
        <tissue evidence="4">Leaf</tissue>
    </source>
</reference>
<dbReference type="Proteomes" id="UP000886885">
    <property type="component" value="Chromosome 7D"/>
</dbReference>
<feature type="region of interest" description="Disordered" evidence="1">
    <location>
        <begin position="694"/>
        <end position="716"/>
    </location>
</feature>
<dbReference type="Pfam" id="PF25502">
    <property type="entry name" value="DUF7915"/>
    <property type="match status" value="1"/>
</dbReference>
<evidence type="ECO:0000259" key="3">
    <source>
        <dbReference type="Pfam" id="PF25502"/>
    </source>
</evidence>
<dbReference type="OrthoDB" id="1909634at2759"/>
<organism evidence="4 5">
    <name type="scientific">Populus tomentosa</name>
    <name type="common">Chinese white poplar</name>
    <dbReference type="NCBI Taxonomy" id="118781"/>
    <lineage>
        <taxon>Eukaryota</taxon>
        <taxon>Viridiplantae</taxon>
        <taxon>Streptophyta</taxon>
        <taxon>Embryophyta</taxon>
        <taxon>Tracheophyta</taxon>
        <taxon>Spermatophyta</taxon>
        <taxon>Magnoliopsida</taxon>
        <taxon>eudicotyledons</taxon>
        <taxon>Gunneridae</taxon>
        <taxon>Pentapetalae</taxon>
        <taxon>rosids</taxon>
        <taxon>fabids</taxon>
        <taxon>Malpighiales</taxon>
        <taxon>Salicaceae</taxon>
        <taxon>Saliceae</taxon>
        <taxon>Populus</taxon>
    </lineage>
</organism>
<dbReference type="PANTHER" id="PTHR33913">
    <property type="entry name" value="ALEURONE LAYER MORPHOGENESIS PROTEIN"/>
    <property type="match status" value="1"/>
</dbReference>
<evidence type="ECO:0000259" key="2">
    <source>
        <dbReference type="Pfam" id="PF25500"/>
    </source>
</evidence>
<dbReference type="Pfam" id="PF25500">
    <property type="entry name" value="DUF7913"/>
    <property type="match status" value="1"/>
</dbReference>
<dbReference type="InterPro" id="IPR057235">
    <property type="entry name" value="DUF7913"/>
</dbReference>
<sequence length="728" mass="80467">MASKALDVADACPTEDFIAALLEYLVDPKLQGKSSAKGDISQIAQESIAKQVHAVVLLYNYYHRKQYPQLEFLCFENFCKLAVVIKPALMAHIRLLQRSNDTESQPFPLMEESIMEACSISMSLDASEDDLNIDGWPISKVAVFLVDSRKENCFLQFGSITEGVWSVIEKDVDVSSNSLEGTMDSDHVNKKKRIIKKPLKGKLSSDEGRFEQFAFSAVKEATGIDQSDLVVLESHVTYSTSKEKTAAYFYIMQLTKADNSIALQIPIKNTINSLQGPLAVKSSSWWTHTSVVEYFLLLPYAEVLSDWLLRCGKFWNALLSVSAAIEGLSDGVQVPRMGLETINVSSSDRTERPCEAEVSERFHNHANDSAAELLGRETITQSLKHNDNNGCLGSEMNSSKQNVNDRCCEVDLSGDCDRPQKMDVDESCVANTQNKYKRRNFSGKDQPQNCQKKTITADKCSEGLASTKMETVEKCSKGSASGDKVKVDMVDRTTSQKITGCMGAVVADGNKNCNNIVSDQDRMPVTDNAVVTCQSNSKNLDKLRTILASKELSDAALTVVLSKRDRLSLQQRDIEDQIAQCDKDIETILKGGEDNLSLKIESLIEGCNLVSLRSVSRERTYEDQCSSPSVKRKGLPDTMPNMKNSCQAKSPGNLVPEDLDDVCYENKWILPTYHVSLLDGGFQADVTVKGKGFECSSVGDPSPSPREARKSAAKQMVARLQDMPNISW</sequence>
<evidence type="ECO:0008006" key="6">
    <source>
        <dbReference type="Google" id="ProtNLM"/>
    </source>
</evidence>
<comment type="caution">
    <text evidence="4">The sequence shown here is derived from an EMBL/GenBank/DDBJ whole genome shotgun (WGS) entry which is preliminary data.</text>
</comment>
<feature type="domain" description="DUF7913" evidence="2">
    <location>
        <begin position="11"/>
        <end position="125"/>
    </location>
</feature>
<accession>A0A8X7ZB19</accession>
<dbReference type="InterPro" id="IPR057237">
    <property type="entry name" value="DUF7915"/>
</dbReference>
<name>A0A8X7ZB19_POPTO</name>
<gene>
    <name evidence="4" type="ORF">POTOM_028803</name>
</gene>
<evidence type="ECO:0000313" key="4">
    <source>
        <dbReference type="EMBL" id="KAG6767593.1"/>
    </source>
</evidence>
<evidence type="ECO:0000256" key="1">
    <source>
        <dbReference type="SAM" id="MobiDB-lite"/>
    </source>
</evidence>
<dbReference type="CDD" id="cd00048">
    <property type="entry name" value="DSRM_SF"/>
    <property type="match status" value="1"/>
</dbReference>
<feature type="domain" description="DUF7915" evidence="3">
    <location>
        <begin position="161"/>
        <end position="310"/>
    </location>
</feature>
<keyword evidence="5" id="KW-1185">Reference proteome</keyword>
<dbReference type="EMBL" id="JAAWWB010000014">
    <property type="protein sequence ID" value="KAG6767593.1"/>
    <property type="molecule type" value="Genomic_DNA"/>
</dbReference>